<evidence type="ECO:0000256" key="2">
    <source>
        <dbReference type="ARBA" id="ARBA00022692"/>
    </source>
</evidence>
<dbReference type="SMART" id="SM00192">
    <property type="entry name" value="LDLa"/>
    <property type="match status" value="1"/>
</dbReference>
<dbReference type="InterPro" id="IPR002172">
    <property type="entry name" value="LDrepeatLR_classA_rpt"/>
</dbReference>
<feature type="compositionally biased region" description="Polar residues" evidence="9">
    <location>
        <begin position="1122"/>
        <end position="1132"/>
    </location>
</feature>
<dbReference type="PROSITE" id="PS50068">
    <property type="entry name" value="LDLRA_2"/>
    <property type="match status" value="1"/>
</dbReference>
<feature type="compositionally biased region" description="Low complexity" evidence="9">
    <location>
        <begin position="499"/>
        <end position="510"/>
    </location>
</feature>
<feature type="compositionally biased region" description="Polar residues" evidence="9">
    <location>
        <begin position="713"/>
        <end position="722"/>
    </location>
</feature>
<keyword evidence="3 11" id="KW-0732">Signal</keyword>
<dbReference type="PANTHER" id="PTHR46876">
    <property type="entry name" value="LOW-DENSITY LIPOPROTEIN RECEPTOR-RELATED PROTEIN 11"/>
    <property type="match status" value="1"/>
</dbReference>
<protein>
    <recommendedName>
        <fullName evidence="12">MANSC domain-containing protein</fullName>
    </recommendedName>
</protein>
<feature type="compositionally biased region" description="Polar residues" evidence="9">
    <location>
        <begin position="145"/>
        <end position="158"/>
    </location>
</feature>
<feature type="compositionally biased region" description="Basic and acidic residues" evidence="9">
    <location>
        <begin position="511"/>
        <end position="523"/>
    </location>
</feature>
<feature type="compositionally biased region" description="Basic and acidic residues" evidence="9">
    <location>
        <begin position="829"/>
        <end position="839"/>
    </location>
</feature>
<feature type="compositionally biased region" description="Acidic residues" evidence="9">
    <location>
        <begin position="168"/>
        <end position="182"/>
    </location>
</feature>
<feature type="domain" description="MANSC" evidence="12">
    <location>
        <begin position="70"/>
        <end position="144"/>
    </location>
</feature>
<feature type="disulfide bond" evidence="8">
    <location>
        <begin position="275"/>
        <end position="290"/>
    </location>
</feature>
<dbReference type="CDD" id="cd00112">
    <property type="entry name" value="LDLa"/>
    <property type="match status" value="1"/>
</dbReference>
<accession>A0ABD0JZY6</accession>
<feature type="compositionally biased region" description="Low complexity" evidence="9">
    <location>
        <begin position="524"/>
        <end position="542"/>
    </location>
</feature>
<dbReference type="Pfam" id="PF07502">
    <property type="entry name" value="MANEC"/>
    <property type="match status" value="1"/>
</dbReference>
<evidence type="ECO:0000256" key="9">
    <source>
        <dbReference type="SAM" id="MobiDB-lite"/>
    </source>
</evidence>
<keyword evidence="5 10" id="KW-0472">Membrane</keyword>
<feature type="compositionally biased region" description="Polar residues" evidence="9">
    <location>
        <begin position="377"/>
        <end position="386"/>
    </location>
</feature>
<evidence type="ECO:0000256" key="6">
    <source>
        <dbReference type="ARBA" id="ARBA00023157"/>
    </source>
</evidence>
<feature type="compositionally biased region" description="Polar residues" evidence="9">
    <location>
        <begin position="773"/>
        <end position="782"/>
    </location>
</feature>
<organism evidence="13 14">
    <name type="scientific">Batillaria attramentaria</name>
    <dbReference type="NCBI Taxonomy" id="370345"/>
    <lineage>
        <taxon>Eukaryota</taxon>
        <taxon>Metazoa</taxon>
        <taxon>Spiralia</taxon>
        <taxon>Lophotrochozoa</taxon>
        <taxon>Mollusca</taxon>
        <taxon>Gastropoda</taxon>
        <taxon>Caenogastropoda</taxon>
        <taxon>Sorbeoconcha</taxon>
        <taxon>Cerithioidea</taxon>
        <taxon>Batillariidae</taxon>
        <taxon>Batillaria</taxon>
    </lineage>
</organism>
<comment type="caution">
    <text evidence="13">The sequence shown here is derived from an EMBL/GenBank/DDBJ whole genome shotgun (WGS) entry which is preliminary data.</text>
</comment>
<keyword evidence="14" id="KW-1185">Reference proteome</keyword>
<feature type="compositionally biased region" description="Basic and acidic residues" evidence="9">
    <location>
        <begin position="1046"/>
        <end position="1055"/>
    </location>
</feature>
<proteinExistence type="predicted"/>
<feature type="compositionally biased region" description="Low complexity" evidence="9">
    <location>
        <begin position="927"/>
        <end position="944"/>
    </location>
</feature>
<evidence type="ECO:0000313" key="13">
    <source>
        <dbReference type="EMBL" id="KAK7480368.1"/>
    </source>
</evidence>
<dbReference type="InterPro" id="IPR036055">
    <property type="entry name" value="LDL_receptor-like_sf"/>
</dbReference>
<feature type="compositionally biased region" description="Polar residues" evidence="9">
    <location>
        <begin position="684"/>
        <end position="695"/>
    </location>
</feature>
<feature type="compositionally biased region" description="Basic and acidic residues" evidence="9">
    <location>
        <begin position="999"/>
        <end position="1009"/>
    </location>
</feature>
<feature type="compositionally biased region" description="Basic and acidic residues" evidence="9">
    <location>
        <begin position="1080"/>
        <end position="1091"/>
    </location>
</feature>
<evidence type="ECO:0000256" key="10">
    <source>
        <dbReference type="SAM" id="Phobius"/>
    </source>
</evidence>
<dbReference type="EMBL" id="JACVVK020000283">
    <property type="protein sequence ID" value="KAK7480368.1"/>
    <property type="molecule type" value="Genomic_DNA"/>
</dbReference>
<keyword evidence="6 8" id="KW-1015">Disulfide bond</keyword>
<feature type="compositionally biased region" description="Low complexity" evidence="9">
    <location>
        <begin position="456"/>
        <end position="482"/>
    </location>
</feature>
<feature type="region of interest" description="Disordered" evidence="9">
    <location>
        <begin position="368"/>
        <end position="858"/>
    </location>
</feature>
<feature type="compositionally biased region" description="Low complexity" evidence="9">
    <location>
        <begin position="398"/>
        <end position="442"/>
    </location>
</feature>
<feature type="compositionally biased region" description="Low complexity" evidence="9">
    <location>
        <begin position="728"/>
        <end position="765"/>
    </location>
</feature>
<dbReference type="InterPro" id="IPR011106">
    <property type="entry name" value="MANSC_N"/>
</dbReference>
<keyword evidence="2 10" id="KW-0812">Transmembrane</keyword>
<evidence type="ECO:0000256" key="4">
    <source>
        <dbReference type="ARBA" id="ARBA00022989"/>
    </source>
</evidence>
<dbReference type="GO" id="GO:0016020">
    <property type="term" value="C:membrane"/>
    <property type="evidence" value="ECO:0007669"/>
    <property type="project" value="UniProtKB-SubCell"/>
</dbReference>
<feature type="compositionally biased region" description="Low complexity" evidence="9">
    <location>
        <begin position="183"/>
        <end position="199"/>
    </location>
</feature>
<dbReference type="SMART" id="SM00765">
    <property type="entry name" value="MANEC"/>
    <property type="match status" value="1"/>
</dbReference>
<evidence type="ECO:0000256" key="11">
    <source>
        <dbReference type="SAM" id="SignalP"/>
    </source>
</evidence>
<evidence type="ECO:0000256" key="8">
    <source>
        <dbReference type="PROSITE-ProRule" id="PRU00124"/>
    </source>
</evidence>
<dbReference type="PROSITE" id="PS50986">
    <property type="entry name" value="MANSC"/>
    <property type="match status" value="1"/>
</dbReference>
<dbReference type="AlphaFoldDB" id="A0ABD0JZY6"/>
<comment type="subcellular location">
    <subcellularLocation>
        <location evidence="1">Membrane</location>
        <topology evidence="1">Single-pass type I membrane protein</topology>
    </subcellularLocation>
</comment>
<gene>
    <name evidence="13" type="ORF">BaRGS_00028415</name>
</gene>
<feature type="compositionally biased region" description="Polar residues" evidence="9">
    <location>
        <begin position="661"/>
        <end position="675"/>
    </location>
</feature>
<feature type="signal peptide" evidence="11">
    <location>
        <begin position="1"/>
        <end position="17"/>
    </location>
</feature>
<feature type="compositionally biased region" description="Basic and acidic residues" evidence="9">
    <location>
        <begin position="847"/>
        <end position="858"/>
    </location>
</feature>
<feature type="compositionally biased region" description="Low complexity" evidence="9">
    <location>
        <begin position="1014"/>
        <end position="1028"/>
    </location>
</feature>
<feature type="compositionally biased region" description="Low complexity" evidence="9">
    <location>
        <begin position="641"/>
        <end position="660"/>
    </location>
</feature>
<evidence type="ECO:0000313" key="14">
    <source>
        <dbReference type="Proteomes" id="UP001519460"/>
    </source>
</evidence>
<evidence type="ECO:0000256" key="1">
    <source>
        <dbReference type="ARBA" id="ARBA00004479"/>
    </source>
</evidence>
<feature type="chain" id="PRO_5044760328" description="MANSC domain-containing protein" evidence="11">
    <location>
        <begin position="18"/>
        <end position="1200"/>
    </location>
</feature>
<feature type="compositionally biased region" description="Low complexity" evidence="9">
    <location>
        <begin position="569"/>
        <end position="585"/>
    </location>
</feature>
<comment type="caution">
    <text evidence="8">Lacks conserved residue(s) required for the propagation of feature annotation.</text>
</comment>
<keyword evidence="4 10" id="KW-1133">Transmembrane helix</keyword>
<dbReference type="PANTHER" id="PTHR46876:SF1">
    <property type="entry name" value="LOW-DENSITY LIPOPROTEIN RECEPTOR-RELATED PROTEIN 11"/>
    <property type="match status" value="1"/>
</dbReference>
<feature type="compositionally biased region" description="Polar residues" evidence="9">
    <location>
        <begin position="543"/>
        <end position="568"/>
    </location>
</feature>
<feature type="region of interest" description="Disordered" evidence="9">
    <location>
        <begin position="927"/>
        <end position="1132"/>
    </location>
</feature>
<sequence>MWVLLVTLCVIIPPAALKESESVQDIPEGDRKLLIELVKRLQNDKTLGQLDWNESGTRKPSQQARCEVSPRRSSIIKRKDSEKYGAKNLGYFEDVKTNEACADLCCQNSSCDLAVYEDKDRHYCYLFRCEGKCIFSHHSSYISTDVTHHSGPSTTAENTEQDLHRPNEEDEEEGGDDSDQDNEPPAAIPTKPAPATTHASQFIRAHSVGLNGYCRLDTHCEDPNAGCISHECVCQEGYYKKAHICRKVCLPSSFACLELGTIGRGPHCVAGSQVCDGTTQCADGSDEFNCPDTEQADPAQDDKAINFKRLRLLGSSHLITKVLFLCLLHICSCGCAVLIKVASGCSACCMLRFKSWMIHTTTPVPTPRRLAGAAPLSTWQQQAQSKPQRLQPVPPQQPAISQPSQPQPSSQTQPQMGQQRQPSGPLSNSYSGGQYSSSGLSQTESGVGQKKTGLAQPYQQPGQQGPGMSPHDQQQPQAQQYPSAPPQGYPVYDQHPVGAAQSQPKASPASRLDDAYSSQEDRQQALGQGQAAAGGSLSAKQQLPSSARQPAASQQTYQEMGSDSRQPYQSGSSQRFPPSRQSQQGYFPGGSQQLAPSAGSQPQYQPDGSQQIHPSASSQQMYQPGGSQNVHPSAGSQHAYQSKGSQQGPSASSQQTSQSGNLQQGRQGSALQQAYQPVGEQKSKQLSGNPSQDSVRPSHVAADAPGSSSSSSQGRQFKSDTYQEGGMQETPQQQSGGQQNYQQRHPQIPQSKSQQQPSKQASAPQTHLKPSAALSTGNSNSKAHLEAELQKPSSDSDAMPDPQKSYIVPGHRLDADELDSSYPAQGKGVPEKPHPHTAYDVRIGGKKTSEATSDHKAGLNEKSYVQPSEMESQQSPQYFSPFGDQYMQQPVYSQQFPVNSNGYQNPYVPNAGSQSNRYQNLAEQFYPGSRGQQGYPQQGYLGFQDLGYPSQYSPPHYEFGEFEPPYSETDSFVNGHDNPPYQPNYKQGAYESPFAQDKNGADKSPKQDSESQPSSKAQVAQQGGSSSQDSHKGEKQQTDINGADSGIKDASHNLDEDGSSEPDLPQSVDKAPSSSANSDSMEKEGAVDHKSAATGSDDSLVDEESHDGGLPDKESGKDTQKAEQSASSDGSSYFSKLKLDFTKETASMQGPIIALSLGLAFTVILLVFVACRLRNVRRRLRKGRPLHSNEADYLINGMYL</sequence>
<name>A0ABD0JZY6_9CAEN</name>
<dbReference type="PROSITE" id="PS01209">
    <property type="entry name" value="LDLRA_1"/>
    <property type="match status" value="1"/>
</dbReference>
<evidence type="ECO:0000259" key="12">
    <source>
        <dbReference type="PROSITE" id="PS50986"/>
    </source>
</evidence>
<dbReference type="Proteomes" id="UP001519460">
    <property type="component" value="Unassembled WGS sequence"/>
</dbReference>
<dbReference type="SUPFAM" id="SSF57424">
    <property type="entry name" value="LDL receptor-like module"/>
    <property type="match status" value="1"/>
</dbReference>
<dbReference type="InterPro" id="IPR013980">
    <property type="entry name" value="MANSC_dom"/>
</dbReference>
<evidence type="ECO:0000256" key="7">
    <source>
        <dbReference type="ARBA" id="ARBA00023180"/>
    </source>
</evidence>
<feature type="region of interest" description="Disordered" evidence="9">
    <location>
        <begin position="145"/>
        <end position="199"/>
    </location>
</feature>
<feature type="compositionally biased region" description="Basic and acidic residues" evidence="9">
    <location>
        <begin position="1106"/>
        <end position="1121"/>
    </location>
</feature>
<feature type="region of interest" description="Disordered" evidence="9">
    <location>
        <begin position="865"/>
        <end position="884"/>
    </location>
</feature>
<evidence type="ECO:0000256" key="5">
    <source>
        <dbReference type="ARBA" id="ARBA00023136"/>
    </source>
</evidence>
<dbReference type="Gene3D" id="4.10.400.10">
    <property type="entry name" value="Low-density Lipoprotein Receptor"/>
    <property type="match status" value="1"/>
</dbReference>
<dbReference type="InterPro" id="IPR023415">
    <property type="entry name" value="LDLR_class-A_CS"/>
</dbReference>
<reference evidence="13 14" key="1">
    <citation type="journal article" date="2023" name="Sci. Data">
        <title>Genome assembly of the Korean intertidal mud-creeper Batillaria attramentaria.</title>
        <authorList>
            <person name="Patra A.K."/>
            <person name="Ho P.T."/>
            <person name="Jun S."/>
            <person name="Lee S.J."/>
            <person name="Kim Y."/>
            <person name="Won Y.J."/>
        </authorList>
    </citation>
    <scope>NUCLEOTIDE SEQUENCE [LARGE SCALE GENOMIC DNA]</scope>
    <source>
        <strain evidence="13">Wonlab-2016</strain>
    </source>
</reference>
<feature type="compositionally biased region" description="Polar residues" evidence="9">
    <location>
        <begin position="590"/>
        <end position="640"/>
    </location>
</feature>
<evidence type="ECO:0000256" key="3">
    <source>
        <dbReference type="ARBA" id="ARBA00022729"/>
    </source>
</evidence>
<feature type="transmembrane region" description="Helical" evidence="10">
    <location>
        <begin position="1152"/>
        <end position="1173"/>
    </location>
</feature>
<keyword evidence="7" id="KW-0325">Glycoprotein</keyword>
<dbReference type="Pfam" id="PF00057">
    <property type="entry name" value="Ldl_recept_a"/>
    <property type="match status" value="1"/>
</dbReference>
<feature type="compositionally biased region" description="Low complexity" evidence="9">
    <location>
        <begin position="866"/>
        <end position="877"/>
    </location>
</feature>